<dbReference type="InterPro" id="IPR002888">
    <property type="entry name" value="2Fe-2S-bd"/>
</dbReference>
<dbReference type="Pfam" id="PF00941">
    <property type="entry name" value="FAD_binding_5"/>
    <property type="match status" value="1"/>
</dbReference>
<dbReference type="PROSITE" id="PS51085">
    <property type="entry name" value="2FE2S_FER_2"/>
    <property type="match status" value="1"/>
</dbReference>
<dbReference type="SUPFAM" id="SSF54292">
    <property type="entry name" value="2Fe-2S ferredoxin-like"/>
    <property type="match status" value="1"/>
</dbReference>
<evidence type="ECO:0000256" key="3">
    <source>
        <dbReference type="ARBA" id="ARBA00022827"/>
    </source>
</evidence>
<sequence>MERLRFFLNDRPIEETGIAPTTTLLRYLRDRVHLTGTKEGCAEGDCGACSVAVLEQDGQGAPTLRAVNACLLLLPMVQGKRVYTVEALREGGKYHVVQETLARTLGSQCGYCTPGIAMSMLEACHRRDLDEPWKLDAQMCGNLCRCTGYRPIREAAREVAGLRPGDRFARALAETQPEPMALAYEAGAQRFFTPDSLEALWVVLDEHPTARFVVGGTDLSLEVTKRYAEPPLLVSLEAVPELRVLEPRGGGHRLGATVRLTDVEDYARAVSPPLERMLRYFGSRQIKNRATVGGNLCTASPIGDLAPVLLALGAEVVLRSRAGERRLPLEDFFVGYRRTALAAGEVLAFVDVPAQPEGARSLAYKVSKRREADISSVSAGFRAVVDGEGKVAEARLAYGGMAATPARARRTEAALVGQPWTEASVEQALPRLREDFQPLSDHRGSAWYRAQLAENLLRGFFHETLSTPMPRLAERHSATVQVR</sequence>
<evidence type="ECO:0000313" key="9">
    <source>
        <dbReference type="Proteomes" id="UP000182229"/>
    </source>
</evidence>
<evidence type="ECO:0000256" key="1">
    <source>
        <dbReference type="ARBA" id="ARBA00022630"/>
    </source>
</evidence>
<protein>
    <submittedName>
        <fullName evidence="8">Xanthine dehydrogenase small subunit</fullName>
    </submittedName>
</protein>
<dbReference type="Gene3D" id="1.10.150.120">
    <property type="entry name" value="[2Fe-2S]-binding domain"/>
    <property type="match status" value="1"/>
</dbReference>
<dbReference type="PROSITE" id="PS00197">
    <property type="entry name" value="2FE2S_FER_1"/>
    <property type="match status" value="1"/>
</dbReference>
<dbReference type="InterPro" id="IPR016167">
    <property type="entry name" value="FAD-bd_PCMH_sub1"/>
</dbReference>
<dbReference type="InterPro" id="IPR036884">
    <property type="entry name" value="2Fe-2S-bd_dom_sf"/>
</dbReference>
<accession>A0A1L9B6L1</accession>
<keyword evidence="9" id="KW-1185">Reference proteome</keyword>
<dbReference type="Gene3D" id="3.30.43.10">
    <property type="entry name" value="Uridine Diphospho-n-acetylenolpyruvylglucosamine Reductase, domain 2"/>
    <property type="match status" value="1"/>
</dbReference>
<comment type="caution">
    <text evidence="8">The sequence shown here is derived from an EMBL/GenBank/DDBJ whole genome shotgun (WGS) entry which is preliminary data.</text>
</comment>
<dbReference type="InterPro" id="IPR036318">
    <property type="entry name" value="FAD-bd_PCMH-like_sf"/>
</dbReference>
<evidence type="ECO:0000256" key="5">
    <source>
        <dbReference type="ARBA" id="ARBA00023004"/>
    </source>
</evidence>
<dbReference type="SUPFAM" id="SSF56176">
    <property type="entry name" value="FAD-binding/transporter-associated domain-like"/>
    <property type="match status" value="1"/>
</dbReference>
<dbReference type="GO" id="GO:0005506">
    <property type="term" value="F:iron ion binding"/>
    <property type="evidence" value="ECO:0007669"/>
    <property type="project" value="InterPro"/>
</dbReference>
<dbReference type="SMART" id="SM01092">
    <property type="entry name" value="CO_deh_flav_C"/>
    <property type="match status" value="1"/>
</dbReference>
<name>A0A1L9B6L1_9BACT</name>
<dbReference type="AlphaFoldDB" id="A0A1L9B6L1"/>
<dbReference type="InterPro" id="IPR036010">
    <property type="entry name" value="2Fe-2S_ferredoxin-like_sf"/>
</dbReference>
<reference evidence="9" key="1">
    <citation type="submission" date="2016-11" db="EMBL/GenBank/DDBJ databases">
        <authorList>
            <person name="Shukria A."/>
            <person name="Stevens D.C."/>
        </authorList>
    </citation>
    <scope>NUCLEOTIDE SEQUENCE [LARGE SCALE GENOMIC DNA]</scope>
    <source>
        <strain evidence="9">Cbfe23</strain>
    </source>
</reference>
<dbReference type="Pfam" id="PF03450">
    <property type="entry name" value="CO_deh_flav_C"/>
    <property type="match status" value="1"/>
</dbReference>
<evidence type="ECO:0000256" key="4">
    <source>
        <dbReference type="ARBA" id="ARBA00023002"/>
    </source>
</evidence>
<evidence type="ECO:0000313" key="8">
    <source>
        <dbReference type="EMBL" id="OJH37886.1"/>
    </source>
</evidence>
<evidence type="ECO:0000259" key="6">
    <source>
        <dbReference type="PROSITE" id="PS51085"/>
    </source>
</evidence>
<dbReference type="InterPro" id="IPR016169">
    <property type="entry name" value="FAD-bd_PCMH_sub2"/>
</dbReference>
<dbReference type="PROSITE" id="PS51387">
    <property type="entry name" value="FAD_PCMH"/>
    <property type="match status" value="1"/>
</dbReference>
<proteinExistence type="predicted"/>
<dbReference type="Gene3D" id="3.10.20.30">
    <property type="match status" value="1"/>
</dbReference>
<dbReference type="GO" id="GO:0004854">
    <property type="term" value="F:xanthine dehydrogenase activity"/>
    <property type="evidence" value="ECO:0007669"/>
    <property type="project" value="InterPro"/>
</dbReference>
<dbReference type="Gene3D" id="3.30.390.50">
    <property type="entry name" value="CO dehydrogenase flavoprotein, C-terminal domain"/>
    <property type="match status" value="1"/>
</dbReference>
<dbReference type="Proteomes" id="UP000182229">
    <property type="component" value="Unassembled WGS sequence"/>
</dbReference>
<dbReference type="InterPro" id="IPR036683">
    <property type="entry name" value="CO_DH_flav_C_dom_sf"/>
</dbReference>
<dbReference type="InterPro" id="IPR005107">
    <property type="entry name" value="CO_DH_flav_C"/>
</dbReference>
<feature type="domain" description="FAD-binding PCMH-type" evidence="7">
    <location>
        <begin position="184"/>
        <end position="357"/>
    </location>
</feature>
<dbReference type="OrthoDB" id="9783813at2"/>
<keyword evidence="5" id="KW-0408">Iron</keyword>
<keyword evidence="4" id="KW-0560">Oxidoreductase</keyword>
<dbReference type="InterPro" id="IPR016208">
    <property type="entry name" value="Ald_Oxase/xanthine_DH-like"/>
</dbReference>
<keyword evidence="2" id="KW-0479">Metal-binding</keyword>
<dbReference type="EMBL" id="MPIN01000007">
    <property type="protein sequence ID" value="OJH37886.1"/>
    <property type="molecule type" value="Genomic_DNA"/>
</dbReference>
<dbReference type="RefSeq" id="WP_084736617.1">
    <property type="nucleotide sequence ID" value="NZ_MPIN01000007.1"/>
</dbReference>
<dbReference type="PIRSF" id="PIRSF036557">
    <property type="entry name" value="XdhA_RC"/>
    <property type="match status" value="1"/>
</dbReference>
<keyword evidence="3" id="KW-0274">FAD</keyword>
<dbReference type="NCBIfam" id="TIGR02963">
    <property type="entry name" value="xanthine_xdhA"/>
    <property type="match status" value="1"/>
</dbReference>
<dbReference type="InterPro" id="IPR014307">
    <property type="entry name" value="Xanthine_DH_ssu"/>
</dbReference>
<dbReference type="SUPFAM" id="SSF55447">
    <property type="entry name" value="CO dehydrogenase flavoprotein C-terminal domain-like"/>
    <property type="match status" value="1"/>
</dbReference>
<dbReference type="SUPFAM" id="SSF47741">
    <property type="entry name" value="CO dehydrogenase ISP C-domain like"/>
    <property type="match status" value="1"/>
</dbReference>
<reference evidence="8 9" key="2">
    <citation type="submission" date="2016-12" db="EMBL/GenBank/DDBJ databases">
        <title>Draft Genome Sequence of Cystobacter ferrugineus Strain Cbfe23.</title>
        <authorList>
            <person name="Akbar S."/>
            <person name="Dowd S.E."/>
            <person name="Stevens D.C."/>
        </authorList>
    </citation>
    <scope>NUCLEOTIDE SEQUENCE [LARGE SCALE GENOMIC DNA]</scope>
    <source>
        <strain evidence="8 9">Cbfe23</strain>
    </source>
</reference>
<gene>
    <name evidence="8" type="ORF">BON30_27375</name>
</gene>
<dbReference type="GO" id="GO:0071949">
    <property type="term" value="F:FAD binding"/>
    <property type="evidence" value="ECO:0007669"/>
    <property type="project" value="InterPro"/>
</dbReference>
<organism evidence="8 9">
    <name type="scientific">Cystobacter ferrugineus</name>
    <dbReference type="NCBI Taxonomy" id="83449"/>
    <lineage>
        <taxon>Bacteria</taxon>
        <taxon>Pseudomonadati</taxon>
        <taxon>Myxococcota</taxon>
        <taxon>Myxococcia</taxon>
        <taxon>Myxococcales</taxon>
        <taxon>Cystobacterineae</taxon>
        <taxon>Archangiaceae</taxon>
        <taxon>Cystobacter</taxon>
    </lineage>
</organism>
<dbReference type="InterPro" id="IPR001041">
    <property type="entry name" value="2Fe-2S_ferredoxin-type"/>
</dbReference>
<dbReference type="InterPro" id="IPR006058">
    <property type="entry name" value="2Fe2S_fd_BS"/>
</dbReference>
<dbReference type="InterPro" id="IPR012175">
    <property type="entry name" value="Xanth_DH_ssu_bac"/>
</dbReference>
<evidence type="ECO:0000256" key="2">
    <source>
        <dbReference type="ARBA" id="ARBA00022723"/>
    </source>
</evidence>
<evidence type="ECO:0000259" key="7">
    <source>
        <dbReference type="PROSITE" id="PS51387"/>
    </source>
</evidence>
<keyword evidence="1" id="KW-0285">Flavoprotein</keyword>
<dbReference type="Pfam" id="PF01799">
    <property type="entry name" value="Fer2_2"/>
    <property type="match status" value="1"/>
</dbReference>
<dbReference type="Pfam" id="PF00111">
    <property type="entry name" value="Fer2"/>
    <property type="match status" value="1"/>
</dbReference>
<dbReference type="Gene3D" id="3.30.465.10">
    <property type="match status" value="1"/>
</dbReference>
<dbReference type="InterPro" id="IPR012675">
    <property type="entry name" value="Beta-grasp_dom_sf"/>
</dbReference>
<feature type="domain" description="2Fe-2S ferredoxin-type" evidence="6">
    <location>
        <begin position="2"/>
        <end position="88"/>
    </location>
</feature>
<dbReference type="GO" id="GO:0051537">
    <property type="term" value="F:2 iron, 2 sulfur cluster binding"/>
    <property type="evidence" value="ECO:0007669"/>
    <property type="project" value="InterPro"/>
</dbReference>
<dbReference type="STRING" id="83449.BON30_27375"/>
<dbReference type="PANTHER" id="PTHR45444">
    <property type="entry name" value="XANTHINE DEHYDROGENASE"/>
    <property type="match status" value="1"/>
</dbReference>
<dbReference type="PANTHER" id="PTHR45444:SF3">
    <property type="entry name" value="XANTHINE DEHYDROGENASE"/>
    <property type="match status" value="1"/>
</dbReference>
<dbReference type="InterPro" id="IPR002346">
    <property type="entry name" value="Mopterin_DH_FAD-bd"/>
</dbReference>
<dbReference type="InterPro" id="IPR016166">
    <property type="entry name" value="FAD-bd_PCMH"/>
</dbReference>